<dbReference type="InterPro" id="IPR029063">
    <property type="entry name" value="SAM-dependent_MTases_sf"/>
</dbReference>
<dbReference type="InterPro" id="IPR036388">
    <property type="entry name" value="WH-like_DNA-bd_sf"/>
</dbReference>
<dbReference type="Gene3D" id="1.10.10.10">
    <property type="entry name" value="Winged helix-like DNA-binding domain superfamily/Winged helix DNA-binding domain"/>
    <property type="match status" value="1"/>
</dbReference>
<evidence type="ECO:0000313" key="4">
    <source>
        <dbReference type="Proteomes" id="UP001291653"/>
    </source>
</evidence>
<dbReference type="GO" id="GO:0008168">
    <property type="term" value="F:methyltransferase activity"/>
    <property type="evidence" value="ECO:0007669"/>
    <property type="project" value="UniProtKB-KW"/>
</dbReference>
<keyword evidence="3" id="KW-0489">Methyltransferase</keyword>
<feature type="domain" description="Transcription regulator PadR N-terminal" evidence="1">
    <location>
        <begin position="10"/>
        <end position="77"/>
    </location>
</feature>
<evidence type="ECO:0000313" key="3">
    <source>
        <dbReference type="EMBL" id="GLF96499.1"/>
    </source>
</evidence>
<evidence type="ECO:0000259" key="2">
    <source>
        <dbReference type="Pfam" id="PF13847"/>
    </source>
</evidence>
<name>A0ABQ5P1L1_9ACTN</name>
<dbReference type="InterPro" id="IPR025714">
    <property type="entry name" value="Methyltranfer_dom"/>
</dbReference>
<evidence type="ECO:0000259" key="1">
    <source>
        <dbReference type="Pfam" id="PF03551"/>
    </source>
</evidence>
<dbReference type="GO" id="GO:0032259">
    <property type="term" value="P:methylation"/>
    <property type="evidence" value="ECO:0007669"/>
    <property type="project" value="UniProtKB-KW"/>
</dbReference>
<dbReference type="PANTHER" id="PTHR43861">
    <property type="entry name" value="TRANS-ACONITATE 2-METHYLTRANSFERASE-RELATED"/>
    <property type="match status" value="1"/>
</dbReference>
<keyword evidence="4" id="KW-1185">Reference proteome</keyword>
<dbReference type="SUPFAM" id="SSF46785">
    <property type="entry name" value="Winged helix' DNA-binding domain"/>
    <property type="match status" value="1"/>
</dbReference>
<dbReference type="EMBL" id="BSBI01000008">
    <property type="protein sequence ID" value="GLF96499.1"/>
    <property type="molecule type" value="Genomic_DNA"/>
</dbReference>
<dbReference type="InterPro" id="IPR005149">
    <property type="entry name" value="Tscrpt_reg_PadR_N"/>
</dbReference>
<reference evidence="3 4" key="1">
    <citation type="submission" date="2022-10" db="EMBL/GenBank/DDBJ databases">
        <title>Draft genome sequence of Streptomyces sp. YSPA8.</title>
        <authorList>
            <person name="Moriuchi R."/>
            <person name="Dohra H."/>
            <person name="Yamamura H."/>
            <person name="Kodani S."/>
        </authorList>
    </citation>
    <scope>NUCLEOTIDE SEQUENCE [LARGE SCALE GENOMIC DNA]</scope>
    <source>
        <strain evidence="3 4">YSPA8</strain>
    </source>
</reference>
<organism evidence="3 4">
    <name type="scientific">Streptomyces yaizuensis</name>
    <dbReference type="NCBI Taxonomy" id="2989713"/>
    <lineage>
        <taxon>Bacteria</taxon>
        <taxon>Bacillati</taxon>
        <taxon>Actinomycetota</taxon>
        <taxon>Actinomycetes</taxon>
        <taxon>Kitasatosporales</taxon>
        <taxon>Streptomycetaceae</taxon>
        <taxon>Streptomyces</taxon>
    </lineage>
</organism>
<dbReference type="Pfam" id="PF13847">
    <property type="entry name" value="Methyltransf_31"/>
    <property type="match status" value="1"/>
</dbReference>
<gene>
    <name evidence="3" type="ORF">SYYSPA8_19400</name>
</gene>
<dbReference type="Gene3D" id="3.40.50.150">
    <property type="entry name" value="Vaccinia Virus protein VP39"/>
    <property type="match status" value="1"/>
</dbReference>
<dbReference type="PANTHER" id="PTHR43861:SF1">
    <property type="entry name" value="TRANS-ACONITATE 2-METHYLTRANSFERASE"/>
    <property type="match status" value="1"/>
</dbReference>
<dbReference type="Proteomes" id="UP001291653">
    <property type="component" value="Unassembled WGS sequence"/>
</dbReference>
<dbReference type="InterPro" id="IPR036390">
    <property type="entry name" value="WH_DNA-bd_sf"/>
</dbReference>
<comment type="caution">
    <text evidence="3">The sequence shown here is derived from an EMBL/GenBank/DDBJ whole genome shotgun (WGS) entry which is preliminary data.</text>
</comment>
<accession>A0ABQ5P1L1</accession>
<keyword evidence="3" id="KW-0808">Transferase</keyword>
<dbReference type="CDD" id="cd02440">
    <property type="entry name" value="AdoMet_MTases"/>
    <property type="match status" value="1"/>
</dbReference>
<proteinExistence type="predicted"/>
<feature type="domain" description="Methyltransferase" evidence="2">
    <location>
        <begin position="126"/>
        <end position="236"/>
    </location>
</feature>
<sequence>MATQDAQTLVLCTLIDGPLHGYGINAAIERLSGNRLGPGSLYGALSRLEGKGLVESLPGEGRARPVRITERGRAVLEREARSMARVTERVFESVRPDEVRYLDRVAASDAGRAYKGLMLDALAIRPGHTVLDLGCGPGTDLGAMAGAANGNGSGSGRVIGVDIDEEMAARARERTAGLPGVEIAVADMHTLPYEDGSADRARTDRALQHAADPAAVLAEVRRVLRPGGRIVMGEPDWDSLALDHPDRAVSRAYTRYIADEAIRNGTLGRELARLAAGAGFTVPTVLPVVSVFRDVQAADAVLGLKRNTERAVAAGYLTAGAGRDLLDHLATGPFLATVTLYVVVAEVPAG</sequence>
<dbReference type="RefSeq" id="WP_323448537.1">
    <property type="nucleotide sequence ID" value="NZ_BSBI01000008.1"/>
</dbReference>
<dbReference type="Pfam" id="PF03551">
    <property type="entry name" value="PadR"/>
    <property type="match status" value="1"/>
</dbReference>
<dbReference type="SUPFAM" id="SSF53335">
    <property type="entry name" value="S-adenosyl-L-methionine-dependent methyltransferases"/>
    <property type="match status" value="1"/>
</dbReference>
<protein>
    <submittedName>
        <fullName evidence="3">Methyltransferase domain-containing protein</fullName>
    </submittedName>
</protein>